<organism evidence="8 9">
    <name type="scientific">Mycena chlorophos</name>
    <name type="common">Agaric fungus</name>
    <name type="synonym">Agaricus chlorophos</name>
    <dbReference type="NCBI Taxonomy" id="658473"/>
    <lineage>
        <taxon>Eukaryota</taxon>
        <taxon>Fungi</taxon>
        <taxon>Dikarya</taxon>
        <taxon>Basidiomycota</taxon>
        <taxon>Agaricomycotina</taxon>
        <taxon>Agaricomycetes</taxon>
        <taxon>Agaricomycetidae</taxon>
        <taxon>Agaricales</taxon>
        <taxon>Marasmiineae</taxon>
        <taxon>Mycenaceae</taxon>
        <taxon>Mycena</taxon>
    </lineage>
</organism>
<dbReference type="InterPro" id="IPR029021">
    <property type="entry name" value="Prot-tyrosine_phosphatase-like"/>
</dbReference>
<dbReference type="InterPro" id="IPR000340">
    <property type="entry name" value="Dual-sp_phosphatase_cat-dom"/>
</dbReference>
<dbReference type="AlphaFoldDB" id="A0A8H6RZG4"/>
<protein>
    <recommendedName>
        <fullName evidence="10">Protein-tyrosine-phosphatase</fullName>
    </recommendedName>
</protein>
<dbReference type="CDD" id="cd14498">
    <property type="entry name" value="DSP"/>
    <property type="match status" value="1"/>
</dbReference>
<dbReference type="GO" id="GO:0004722">
    <property type="term" value="F:protein serine/threonine phosphatase activity"/>
    <property type="evidence" value="ECO:0007669"/>
    <property type="project" value="UniProtKB-EC"/>
</dbReference>
<dbReference type="PANTHER" id="PTHR45948">
    <property type="entry name" value="DUAL SPECIFICITY PROTEIN PHOSPHATASE DDB_G0269404-RELATED"/>
    <property type="match status" value="1"/>
</dbReference>
<evidence type="ECO:0000259" key="7">
    <source>
        <dbReference type="PROSITE" id="PS50056"/>
    </source>
</evidence>
<dbReference type="PANTHER" id="PTHR45948:SF2">
    <property type="entry name" value="DUAL SPECIFICITY PROTEIN PHOSPHATASE"/>
    <property type="match status" value="1"/>
</dbReference>
<dbReference type="InterPro" id="IPR020422">
    <property type="entry name" value="TYR_PHOSPHATASE_DUAL_dom"/>
</dbReference>
<feature type="domain" description="Tyrosine specific protein phosphatases" evidence="7">
    <location>
        <begin position="151"/>
        <end position="212"/>
    </location>
</feature>
<comment type="similarity">
    <text evidence="1">Belongs to the protein-tyrosine phosphatase family. Non-receptor class dual specificity subfamily.</text>
</comment>
<evidence type="ECO:0000256" key="2">
    <source>
        <dbReference type="ARBA" id="ARBA00022801"/>
    </source>
</evidence>
<dbReference type="InterPro" id="IPR000387">
    <property type="entry name" value="Tyr_Pase_dom"/>
</dbReference>
<keyword evidence="2" id="KW-0378">Hydrolase</keyword>
<dbReference type="PROSITE" id="PS50056">
    <property type="entry name" value="TYR_PHOSPHATASE_2"/>
    <property type="match status" value="1"/>
</dbReference>
<dbReference type="SMART" id="SM00195">
    <property type="entry name" value="DSPc"/>
    <property type="match status" value="1"/>
</dbReference>
<comment type="catalytic activity">
    <reaction evidence="5">
        <text>O-phospho-L-threonyl-[protein] + H2O = L-threonyl-[protein] + phosphate</text>
        <dbReference type="Rhea" id="RHEA:47004"/>
        <dbReference type="Rhea" id="RHEA-COMP:11060"/>
        <dbReference type="Rhea" id="RHEA-COMP:11605"/>
        <dbReference type="ChEBI" id="CHEBI:15377"/>
        <dbReference type="ChEBI" id="CHEBI:30013"/>
        <dbReference type="ChEBI" id="CHEBI:43474"/>
        <dbReference type="ChEBI" id="CHEBI:61977"/>
        <dbReference type="EC" id="3.1.3.16"/>
    </reaction>
</comment>
<comment type="caution">
    <text evidence="8">The sequence shown here is derived from an EMBL/GenBank/DDBJ whole genome shotgun (WGS) entry which is preliminary data.</text>
</comment>
<dbReference type="EMBL" id="JACAZE010000029">
    <property type="protein sequence ID" value="KAF7289523.1"/>
    <property type="molecule type" value="Genomic_DNA"/>
</dbReference>
<dbReference type="OrthoDB" id="2017893at2759"/>
<dbReference type="Proteomes" id="UP000613580">
    <property type="component" value="Unassembled WGS sequence"/>
</dbReference>
<dbReference type="Gene3D" id="3.90.190.10">
    <property type="entry name" value="Protein tyrosine phosphatase superfamily"/>
    <property type="match status" value="1"/>
</dbReference>
<comment type="catalytic activity">
    <reaction evidence="4">
        <text>O-phospho-L-seryl-[protein] + H2O = L-seryl-[protein] + phosphate</text>
        <dbReference type="Rhea" id="RHEA:20629"/>
        <dbReference type="Rhea" id="RHEA-COMP:9863"/>
        <dbReference type="Rhea" id="RHEA-COMP:11604"/>
        <dbReference type="ChEBI" id="CHEBI:15377"/>
        <dbReference type="ChEBI" id="CHEBI:29999"/>
        <dbReference type="ChEBI" id="CHEBI:43474"/>
        <dbReference type="ChEBI" id="CHEBI:83421"/>
        <dbReference type="EC" id="3.1.3.16"/>
    </reaction>
</comment>
<evidence type="ECO:0000256" key="1">
    <source>
        <dbReference type="ARBA" id="ARBA00008601"/>
    </source>
</evidence>
<evidence type="ECO:0000313" key="8">
    <source>
        <dbReference type="EMBL" id="KAF7289523.1"/>
    </source>
</evidence>
<proteinExistence type="inferred from homology"/>
<evidence type="ECO:0000256" key="4">
    <source>
        <dbReference type="ARBA" id="ARBA00047761"/>
    </source>
</evidence>
<dbReference type="GO" id="GO:0007165">
    <property type="term" value="P:signal transduction"/>
    <property type="evidence" value="ECO:0007669"/>
    <property type="project" value="TreeGrafter"/>
</dbReference>
<keyword evidence="9" id="KW-1185">Reference proteome</keyword>
<dbReference type="PROSITE" id="PS00383">
    <property type="entry name" value="TYR_PHOSPHATASE_1"/>
    <property type="match status" value="1"/>
</dbReference>
<sequence>MPHNLPAFLTLLRGSQSFKACSPTYRSVRQRIIPLKFAFLPCDGDAVSLLYQFCTFRGMLSFASPSWQTSVLSQVPKPGPLGSGAARLASLIVPRLYLSDYFTAHDEKDLTRLNITHVVSVLDRVPVIPDCISQENRLHISVSDRADADISKYLTQTTEFITAALAESEDNNVLVHCFQGISRSATVVCAYLVATTTMNSAESIAFVQGKRPIVCPNLGFRRQLETWSVLNHGASSKRGRGVRFSFAETFRELRAIAGAQPSTGKLKPRVKSTS</sequence>
<feature type="domain" description="Tyrosine-protein phosphatase" evidence="6">
    <location>
        <begin position="88"/>
        <end position="233"/>
    </location>
</feature>
<dbReference type="GO" id="GO:0005829">
    <property type="term" value="C:cytosol"/>
    <property type="evidence" value="ECO:0007669"/>
    <property type="project" value="TreeGrafter"/>
</dbReference>
<evidence type="ECO:0008006" key="10">
    <source>
        <dbReference type="Google" id="ProtNLM"/>
    </source>
</evidence>
<dbReference type="Pfam" id="PF00782">
    <property type="entry name" value="DSPc"/>
    <property type="match status" value="1"/>
</dbReference>
<evidence type="ECO:0000313" key="9">
    <source>
        <dbReference type="Proteomes" id="UP000613580"/>
    </source>
</evidence>
<name>A0A8H6RZG4_MYCCL</name>
<dbReference type="SUPFAM" id="SSF52799">
    <property type="entry name" value="(Phosphotyrosine protein) phosphatases II"/>
    <property type="match status" value="1"/>
</dbReference>
<dbReference type="InterPro" id="IPR016130">
    <property type="entry name" value="Tyr_Pase_AS"/>
</dbReference>
<dbReference type="PROSITE" id="PS50054">
    <property type="entry name" value="TYR_PHOSPHATASE_DUAL"/>
    <property type="match status" value="1"/>
</dbReference>
<evidence type="ECO:0000256" key="5">
    <source>
        <dbReference type="ARBA" id="ARBA00048336"/>
    </source>
</evidence>
<evidence type="ECO:0000256" key="3">
    <source>
        <dbReference type="ARBA" id="ARBA00022912"/>
    </source>
</evidence>
<dbReference type="GO" id="GO:0004725">
    <property type="term" value="F:protein tyrosine phosphatase activity"/>
    <property type="evidence" value="ECO:0007669"/>
    <property type="project" value="TreeGrafter"/>
</dbReference>
<reference evidence="8" key="1">
    <citation type="submission" date="2020-05" db="EMBL/GenBank/DDBJ databases">
        <title>Mycena genomes resolve the evolution of fungal bioluminescence.</title>
        <authorList>
            <person name="Tsai I.J."/>
        </authorList>
    </citation>
    <scope>NUCLEOTIDE SEQUENCE</scope>
    <source>
        <strain evidence="8">110903Hualien_Pintung</strain>
    </source>
</reference>
<accession>A0A8H6RZG4</accession>
<keyword evidence="3" id="KW-0904">Protein phosphatase</keyword>
<evidence type="ECO:0000259" key="6">
    <source>
        <dbReference type="PROSITE" id="PS50054"/>
    </source>
</evidence>
<gene>
    <name evidence="8" type="ORF">HMN09_01346500</name>
</gene>